<dbReference type="Proteomes" id="UP001187192">
    <property type="component" value="Unassembled WGS sequence"/>
</dbReference>
<keyword evidence="3" id="KW-1185">Reference proteome</keyword>
<protein>
    <submittedName>
        <fullName evidence="2">Uncharacterized protein</fullName>
    </submittedName>
</protein>
<comment type="caution">
    <text evidence="2">The sequence shown here is derived from an EMBL/GenBank/DDBJ whole genome shotgun (WGS) entry which is preliminary data.</text>
</comment>
<proteinExistence type="predicted"/>
<name>A0AA88D0W6_FICCA</name>
<sequence>MGGGEAGGGGPPGRVRGPGGRLGAGGRWWGVEGAGGGSPRERRRERKGIRRRPTGRPEVVRRRRGWVAYDGEEFGWK</sequence>
<feature type="compositionally biased region" description="Basic residues" evidence="1">
    <location>
        <begin position="41"/>
        <end position="54"/>
    </location>
</feature>
<accession>A0AA88D0W6</accession>
<dbReference type="EMBL" id="BTGU01000014">
    <property type="protein sequence ID" value="GMN42413.1"/>
    <property type="molecule type" value="Genomic_DNA"/>
</dbReference>
<evidence type="ECO:0000313" key="3">
    <source>
        <dbReference type="Proteomes" id="UP001187192"/>
    </source>
</evidence>
<feature type="region of interest" description="Disordered" evidence="1">
    <location>
        <begin position="1"/>
        <end position="63"/>
    </location>
</feature>
<feature type="compositionally biased region" description="Gly residues" evidence="1">
    <location>
        <begin position="1"/>
        <end position="38"/>
    </location>
</feature>
<evidence type="ECO:0000256" key="1">
    <source>
        <dbReference type="SAM" id="MobiDB-lite"/>
    </source>
</evidence>
<gene>
    <name evidence="2" type="ORF">TIFTF001_011629</name>
</gene>
<evidence type="ECO:0000313" key="2">
    <source>
        <dbReference type="EMBL" id="GMN42413.1"/>
    </source>
</evidence>
<reference evidence="2" key="1">
    <citation type="submission" date="2023-07" db="EMBL/GenBank/DDBJ databases">
        <title>draft genome sequence of fig (Ficus carica).</title>
        <authorList>
            <person name="Takahashi T."/>
            <person name="Nishimura K."/>
        </authorList>
    </citation>
    <scope>NUCLEOTIDE SEQUENCE</scope>
</reference>
<organism evidence="2 3">
    <name type="scientific">Ficus carica</name>
    <name type="common">Common fig</name>
    <dbReference type="NCBI Taxonomy" id="3494"/>
    <lineage>
        <taxon>Eukaryota</taxon>
        <taxon>Viridiplantae</taxon>
        <taxon>Streptophyta</taxon>
        <taxon>Embryophyta</taxon>
        <taxon>Tracheophyta</taxon>
        <taxon>Spermatophyta</taxon>
        <taxon>Magnoliopsida</taxon>
        <taxon>eudicotyledons</taxon>
        <taxon>Gunneridae</taxon>
        <taxon>Pentapetalae</taxon>
        <taxon>rosids</taxon>
        <taxon>fabids</taxon>
        <taxon>Rosales</taxon>
        <taxon>Moraceae</taxon>
        <taxon>Ficeae</taxon>
        <taxon>Ficus</taxon>
    </lineage>
</organism>
<dbReference type="AlphaFoldDB" id="A0AA88D0W6"/>